<feature type="chain" id="PRO_5036748585" evidence="1">
    <location>
        <begin position="26"/>
        <end position="52"/>
    </location>
</feature>
<dbReference type="Proteomes" id="UP000766595">
    <property type="component" value="Unassembled WGS sequence"/>
</dbReference>
<gene>
    <name evidence="2" type="ORF">KL771_23890</name>
</gene>
<dbReference type="EMBL" id="JAHHZF010000014">
    <property type="protein sequence ID" value="MBT9292524.1"/>
    <property type="molecule type" value="Genomic_DNA"/>
</dbReference>
<accession>A0A947D9E1</accession>
<dbReference type="AlphaFoldDB" id="A0A947D9E1"/>
<keyword evidence="3" id="KW-1185">Reference proteome</keyword>
<proteinExistence type="predicted"/>
<comment type="caution">
    <text evidence="2">The sequence shown here is derived from an EMBL/GenBank/DDBJ whole genome shotgun (WGS) entry which is preliminary data.</text>
</comment>
<name>A0A947D9E1_9HYPH</name>
<evidence type="ECO:0000256" key="1">
    <source>
        <dbReference type="SAM" id="SignalP"/>
    </source>
</evidence>
<organism evidence="2 3">
    <name type="scientific">Prosthecodimorpha staleyi</name>
    <dbReference type="NCBI Taxonomy" id="2840188"/>
    <lineage>
        <taxon>Bacteria</taxon>
        <taxon>Pseudomonadati</taxon>
        <taxon>Pseudomonadota</taxon>
        <taxon>Alphaproteobacteria</taxon>
        <taxon>Hyphomicrobiales</taxon>
        <taxon>Ancalomicrobiaceae</taxon>
        <taxon>Prosthecodimorpha</taxon>
    </lineage>
</organism>
<sequence>MTRKYATIAFAAAAMMLAAAGMAEAGYYDIYGFYHPTCHWVPGYFGPVWMCN</sequence>
<keyword evidence="1" id="KW-0732">Signal</keyword>
<protein>
    <submittedName>
        <fullName evidence="2">Uncharacterized protein</fullName>
    </submittedName>
</protein>
<evidence type="ECO:0000313" key="3">
    <source>
        <dbReference type="Proteomes" id="UP000766595"/>
    </source>
</evidence>
<reference evidence="2 3" key="1">
    <citation type="submission" date="2021-06" db="EMBL/GenBank/DDBJ databases">
        <authorList>
            <person name="Grouzdev D.S."/>
            <person name="Koziaeva V."/>
        </authorList>
    </citation>
    <scope>NUCLEOTIDE SEQUENCE [LARGE SCALE GENOMIC DNA]</scope>
    <source>
        <strain evidence="2 3">22</strain>
    </source>
</reference>
<evidence type="ECO:0000313" key="2">
    <source>
        <dbReference type="EMBL" id="MBT9292524.1"/>
    </source>
</evidence>
<feature type="signal peptide" evidence="1">
    <location>
        <begin position="1"/>
        <end position="25"/>
    </location>
</feature>
<dbReference type="RefSeq" id="WP_261971034.1">
    <property type="nucleotide sequence ID" value="NZ_JAHHZF010000014.1"/>
</dbReference>